<feature type="domain" description="N-acetyltransferase" evidence="1">
    <location>
        <begin position="141"/>
        <end position="282"/>
    </location>
</feature>
<feature type="domain" description="N-acetyltransferase" evidence="1">
    <location>
        <begin position="5"/>
        <end position="137"/>
    </location>
</feature>
<dbReference type="InterPro" id="IPR000182">
    <property type="entry name" value="GNAT_dom"/>
</dbReference>
<dbReference type="Gene3D" id="3.40.630.30">
    <property type="match status" value="1"/>
</dbReference>
<dbReference type="Pfam" id="PF00583">
    <property type="entry name" value="Acetyltransf_1"/>
    <property type="match status" value="1"/>
</dbReference>
<gene>
    <name evidence="2" type="ORF">DVA86_16795</name>
</gene>
<dbReference type="InterPro" id="IPR041496">
    <property type="entry name" value="YitH/HolE_GNAT"/>
</dbReference>
<dbReference type="GO" id="GO:0016747">
    <property type="term" value="F:acyltransferase activity, transferring groups other than amino-acyl groups"/>
    <property type="evidence" value="ECO:0007669"/>
    <property type="project" value="InterPro"/>
</dbReference>
<reference evidence="2 3" key="1">
    <citation type="submission" date="2018-07" db="EMBL/GenBank/DDBJ databases">
        <title>Draft genome of the type strain Streptomyces armeniacus ATCC 15676.</title>
        <authorList>
            <person name="Labana P."/>
            <person name="Gosse J.T."/>
            <person name="Boddy C.N."/>
        </authorList>
    </citation>
    <scope>NUCLEOTIDE SEQUENCE [LARGE SCALE GENOMIC DNA]</scope>
    <source>
        <strain evidence="2 3">ATCC 15676</strain>
    </source>
</reference>
<dbReference type="PROSITE" id="PS51186">
    <property type="entry name" value="GNAT"/>
    <property type="match status" value="2"/>
</dbReference>
<dbReference type="RefSeq" id="WP_208879300.1">
    <property type="nucleotide sequence ID" value="NZ_CP031320.1"/>
</dbReference>
<dbReference type="KEGG" id="sarm:DVA86_16795"/>
<dbReference type="Proteomes" id="UP000254425">
    <property type="component" value="Chromosome"/>
</dbReference>
<proteinExistence type="predicted"/>
<dbReference type="PANTHER" id="PTHR47237">
    <property type="entry name" value="SLL0310 PROTEIN"/>
    <property type="match status" value="1"/>
</dbReference>
<dbReference type="InterPro" id="IPR052729">
    <property type="entry name" value="Acyl/Acetyltrans_Enzymes"/>
</dbReference>
<dbReference type="Pfam" id="PF18014">
    <property type="entry name" value="Acetyltransf_18"/>
    <property type="match status" value="1"/>
</dbReference>
<evidence type="ECO:0000259" key="1">
    <source>
        <dbReference type="PROSITE" id="PS51186"/>
    </source>
</evidence>
<organism evidence="2 3">
    <name type="scientific">Streptomyces armeniacus</name>
    <dbReference type="NCBI Taxonomy" id="83291"/>
    <lineage>
        <taxon>Bacteria</taxon>
        <taxon>Bacillati</taxon>
        <taxon>Actinomycetota</taxon>
        <taxon>Actinomycetes</taxon>
        <taxon>Kitasatosporales</taxon>
        <taxon>Streptomycetaceae</taxon>
        <taxon>Streptomyces</taxon>
    </lineage>
</organism>
<dbReference type="CDD" id="cd04301">
    <property type="entry name" value="NAT_SF"/>
    <property type="match status" value="1"/>
</dbReference>
<name>A0A345XR05_9ACTN</name>
<dbReference type="AlphaFoldDB" id="A0A345XR05"/>
<dbReference type="Gene3D" id="3.40.630.90">
    <property type="match status" value="1"/>
</dbReference>
<dbReference type="InterPro" id="IPR016181">
    <property type="entry name" value="Acyl_CoA_acyltransferase"/>
</dbReference>
<sequence length="284" mass="30945">MNTELTVSRATLEEWRQVEEWAADEAWNPGRGDTACFHPTDPDGFFLGRLGGRPVSAVSVVTYSDRFAFLGYYLVDPEHRGRGLGMATWRTALPHAGERTIGLDAVPAQEAIYRRSGFTSAYRTVRCAGTPPRTDGAAPKAPVQPVTPDDLDALAAYDRQCFPADRRAFLGRWLTAEGHTAYVSRQDGRVTGYGVIRSARDGQRVGPLFADSPAVAEALFDTLTGHLDGGEEVYLDIPEPHEHAQTLAASRGLEPRSHTVRMYTGPVPPTGTDRTYGITSLELG</sequence>
<keyword evidence="2" id="KW-0808">Transferase</keyword>
<dbReference type="EMBL" id="CP031320">
    <property type="protein sequence ID" value="AXK34071.1"/>
    <property type="molecule type" value="Genomic_DNA"/>
</dbReference>
<protein>
    <submittedName>
        <fullName evidence="2">GNAT family N-acetyltransferase</fullName>
    </submittedName>
</protein>
<dbReference type="PANTHER" id="PTHR47237:SF1">
    <property type="entry name" value="SLL0310 PROTEIN"/>
    <property type="match status" value="1"/>
</dbReference>
<evidence type="ECO:0000313" key="2">
    <source>
        <dbReference type="EMBL" id="AXK34071.1"/>
    </source>
</evidence>
<accession>A0A345XR05</accession>
<dbReference type="SUPFAM" id="SSF55729">
    <property type="entry name" value="Acyl-CoA N-acyltransferases (Nat)"/>
    <property type="match status" value="1"/>
</dbReference>
<evidence type="ECO:0000313" key="3">
    <source>
        <dbReference type="Proteomes" id="UP000254425"/>
    </source>
</evidence>
<keyword evidence="3" id="KW-1185">Reference proteome</keyword>